<dbReference type="AlphaFoldDB" id="A0A9P9JB02"/>
<name>A0A9P9JB02_9HYPO</name>
<comment type="caution">
    <text evidence="2">The sequence shown here is derived from an EMBL/GenBank/DDBJ whole genome shotgun (WGS) entry which is preliminary data.</text>
</comment>
<dbReference type="EMBL" id="JAGMUU010000003">
    <property type="protein sequence ID" value="KAH7157456.1"/>
    <property type="molecule type" value="Genomic_DNA"/>
</dbReference>
<dbReference type="Proteomes" id="UP000717696">
    <property type="component" value="Unassembled WGS sequence"/>
</dbReference>
<evidence type="ECO:0000313" key="2">
    <source>
        <dbReference type="EMBL" id="KAH7157456.1"/>
    </source>
</evidence>
<organism evidence="2 3">
    <name type="scientific">Dactylonectria estremocensis</name>
    <dbReference type="NCBI Taxonomy" id="1079267"/>
    <lineage>
        <taxon>Eukaryota</taxon>
        <taxon>Fungi</taxon>
        <taxon>Dikarya</taxon>
        <taxon>Ascomycota</taxon>
        <taxon>Pezizomycotina</taxon>
        <taxon>Sordariomycetes</taxon>
        <taxon>Hypocreomycetidae</taxon>
        <taxon>Hypocreales</taxon>
        <taxon>Nectriaceae</taxon>
        <taxon>Dactylonectria</taxon>
    </lineage>
</organism>
<evidence type="ECO:0000256" key="1">
    <source>
        <dbReference type="SAM" id="SignalP"/>
    </source>
</evidence>
<keyword evidence="1" id="KW-0732">Signal</keyword>
<dbReference type="OrthoDB" id="5144659at2759"/>
<evidence type="ECO:0000313" key="3">
    <source>
        <dbReference type="Proteomes" id="UP000717696"/>
    </source>
</evidence>
<sequence>MKTTVFFTILSAAASFVSAGIVITPIFSDQIVEKSAGDCPYGVITPQGCGPKRG</sequence>
<keyword evidence="3" id="KW-1185">Reference proteome</keyword>
<proteinExistence type="predicted"/>
<reference evidence="2" key="1">
    <citation type="journal article" date="2021" name="Nat. Commun.">
        <title>Genetic determinants of endophytism in the Arabidopsis root mycobiome.</title>
        <authorList>
            <person name="Mesny F."/>
            <person name="Miyauchi S."/>
            <person name="Thiergart T."/>
            <person name="Pickel B."/>
            <person name="Atanasova L."/>
            <person name="Karlsson M."/>
            <person name="Huettel B."/>
            <person name="Barry K.W."/>
            <person name="Haridas S."/>
            <person name="Chen C."/>
            <person name="Bauer D."/>
            <person name="Andreopoulos W."/>
            <person name="Pangilinan J."/>
            <person name="LaButti K."/>
            <person name="Riley R."/>
            <person name="Lipzen A."/>
            <person name="Clum A."/>
            <person name="Drula E."/>
            <person name="Henrissat B."/>
            <person name="Kohler A."/>
            <person name="Grigoriev I.V."/>
            <person name="Martin F.M."/>
            <person name="Hacquard S."/>
        </authorList>
    </citation>
    <scope>NUCLEOTIDE SEQUENCE</scope>
    <source>
        <strain evidence="2">MPI-CAGE-AT-0021</strain>
    </source>
</reference>
<accession>A0A9P9JB02</accession>
<gene>
    <name evidence="2" type="ORF">B0J13DRAFT_617551</name>
</gene>
<protein>
    <submittedName>
        <fullName evidence="2">Uncharacterized protein</fullName>
    </submittedName>
</protein>
<feature type="signal peptide" evidence="1">
    <location>
        <begin position="1"/>
        <end position="19"/>
    </location>
</feature>
<feature type="chain" id="PRO_5040303888" evidence="1">
    <location>
        <begin position="20"/>
        <end position="54"/>
    </location>
</feature>